<sequence>MTRCLALDAFRGLTVALMVIVNSPGNQTAYSWLEHSPWHGCTLADLVFPFFILVMGTSSVFSLSNALSRGLTLRQLLPKIAKRTAMLFFIGLLLNAFPHFDWLNLRVYGVLQRIALCYFAASLFYLTCTARTQIMLIAALLIGYWLLLGFIPVPDTGLITLSLEGNWVGYLDRALWAPGHLYTGLFDPEGLLSTVPSIATALIGNVLGIWLLGGSRPEYKAGIILMMGLILVAIGGFWGQFFAINKALWTSSYVIWTGGVALLLFSGCYWLIDIRNRRLWCTPFLVFGTQALAVYILHVLFLKIQAMIKFTLADGSVVSTKLLITQTLFGWAKAENASLLYALLYCGLWWTLALLRQKARLPNGLVRAASNG</sequence>
<name>A0A0W0TQT4_LEGER</name>
<feature type="transmembrane region" description="Helical" evidence="1">
    <location>
        <begin position="191"/>
        <end position="211"/>
    </location>
</feature>
<evidence type="ECO:0000313" key="3">
    <source>
        <dbReference type="Proteomes" id="UP000054773"/>
    </source>
</evidence>
<feature type="transmembrane region" description="Helical" evidence="1">
    <location>
        <begin position="284"/>
        <end position="302"/>
    </location>
</feature>
<feature type="transmembrane region" description="Helical" evidence="1">
    <location>
        <begin position="46"/>
        <end position="68"/>
    </location>
</feature>
<keyword evidence="3" id="KW-1185">Reference proteome</keyword>
<evidence type="ECO:0000256" key="1">
    <source>
        <dbReference type="SAM" id="Phobius"/>
    </source>
</evidence>
<protein>
    <submittedName>
        <fullName evidence="2">Putative Heparan-alpha-glucosaminide N-acetyltransferase</fullName>
        <ecNumber evidence="2">2.3.1.78</ecNumber>
    </submittedName>
</protein>
<feature type="transmembrane region" description="Helical" evidence="1">
    <location>
        <begin position="110"/>
        <end position="127"/>
    </location>
</feature>
<feature type="transmembrane region" description="Helical" evidence="1">
    <location>
        <begin position="223"/>
        <end position="241"/>
    </location>
</feature>
<evidence type="ECO:0000313" key="2">
    <source>
        <dbReference type="EMBL" id="KTC97803.1"/>
    </source>
</evidence>
<dbReference type="PATRIC" id="fig|448.7.peg.1711"/>
<dbReference type="PANTHER" id="PTHR31061:SF24">
    <property type="entry name" value="LD22376P"/>
    <property type="match status" value="1"/>
</dbReference>
<accession>A0A0W0TQT4</accession>
<dbReference type="STRING" id="448.Lery_1642"/>
<keyword evidence="2" id="KW-0808">Transferase</keyword>
<comment type="caution">
    <text evidence="2">The sequence shown here is derived from an EMBL/GenBank/DDBJ whole genome shotgun (WGS) entry which is preliminary data.</text>
</comment>
<keyword evidence="1" id="KW-0472">Membrane</keyword>
<dbReference type="Proteomes" id="UP000054773">
    <property type="component" value="Unassembled WGS sequence"/>
</dbReference>
<dbReference type="EMBL" id="LNYA01000024">
    <property type="protein sequence ID" value="KTC97803.1"/>
    <property type="molecule type" value="Genomic_DNA"/>
</dbReference>
<feature type="transmembrane region" description="Helical" evidence="1">
    <location>
        <begin position="134"/>
        <end position="153"/>
    </location>
</feature>
<gene>
    <name evidence="2" type="ORF">Lery_1642</name>
</gene>
<reference evidence="2 3" key="1">
    <citation type="submission" date="2015-11" db="EMBL/GenBank/DDBJ databases">
        <title>Genomic analysis of 38 Legionella species identifies large and diverse effector repertoires.</title>
        <authorList>
            <person name="Burstein D."/>
            <person name="Amaro F."/>
            <person name="Zusman T."/>
            <person name="Lifshitz Z."/>
            <person name="Cohen O."/>
            <person name="Gilbert J.A."/>
            <person name="Pupko T."/>
            <person name="Shuman H.A."/>
            <person name="Segal G."/>
        </authorList>
    </citation>
    <scope>NUCLEOTIDE SEQUENCE [LARGE SCALE GENOMIC DNA]</scope>
    <source>
        <strain evidence="2 3">SE-32A-C8</strain>
    </source>
</reference>
<feature type="transmembrane region" description="Helical" evidence="1">
    <location>
        <begin position="338"/>
        <end position="355"/>
    </location>
</feature>
<proteinExistence type="predicted"/>
<keyword evidence="2" id="KW-0012">Acyltransferase</keyword>
<organism evidence="2 3">
    <name type="scientific">Legionella erythra</name>
    <dbReference type="NCBI Taxonomy" id="448"/>
    <lineage>
        <taxon>Bacteria</taxon>
        <taxon>Pseudomonadati</taxon>
        <taxon>Pseudomonadota</taxon>
        <taxon>Gammaproteobacteria</taxon>
        <taxon>Legionellales</taxon>
        <taxon>Legionellaceae</taxon>
        <taxon>Legionella</taxon>
    </lineage>
</organism>
<dbReference type="EC" id="2.3.1.78" evidence="2"/>
<dbReference type="GO" id="GO:0015019">
    <property type="term" value="F:heparan-alpha-glucosaminide N-acetyltransferase activity"/>
    <property type="evidence" value="ECO:0007669"/>
    <property type="project" value="UniProtKB-EC"/>
</dbReference>
<feature type="transmembrane region" description="Helical" evidence="1">
    <location>
        <begin position="80"/>
        <end position="98"/>
    </location>
</feature>
<keyword evidence="1" id="KW-1133">Transmembrane helix</keyword>
<dbReference type="AlphaFoldDB" id="A0A0W0TQT4"/>
<feature type="transmembrane region" description="Helical" evidence="1">
    <location>
        <begin position="253"/>
        <end position="272"/>
    </location>
</feature>
<dbReference type="PANTHER" id="PTHR31061">
    <property type="entry name" value="LD22376P"/>
    <property type="match status" value="1"/>
</dbReference>
<keyword evidence="1" id="KW-0812">Transmembrane</keyword>